<comment type="caution">
    <text evidence="3">The sequence shown here is derived from an EMBL/GenBank/DDBJ whole genome shotgun (WGS) entry which is preliminary data.</text>
</comment>
<evidence type="ECO:0000259" key="2">
    <source>
        <dbReference type="Pfam" id="PF00326"/>
    </source>
</evidence>
<dbReference type="PANTHER" id="PTHR42776:SF27">
    <property type="entry name" value="DIPEPTIDYL PEPTIDASE FAMILY MEMBER 6"/>
    <property type="match status" value="1"/>
</dbReference>
<organism evidence="3 4">
    <name type="scientific">Acrocarpospora macrocephala</name>
    <dbReference type="NCBI Taxonomy" id="150177"/>
    <lineage>
        <taxon>Bacteria</taxon>
        <taxon>Bacillati</taxon>
        <taxon>Actinomycetota</taxon>
        <taxon>Actinomycetes</taxon>
        <taxon>Streptosporangiales</taxon>
        <taxon>Streptosporangiaceae</taxon>
        <taxon>Acrocarpospora</taxon>
    </lineage>
</organism>
<evidence type="ECO:0000256" key="1">
    <source>
        <dbReference type="ARBA" id="ARBA00022801"/>
    </source>
</evidence>
<dbReference type="InterPro" id="IPR015943">
    <property type="entry name" value="WD40/YVTN_repeat-like_dom_sf"/>
</dbReference>
<dbReference type="SUPFAM" id="SSF69322">
    <property type="entry name" value="Tricorn protease domain 2"/>
    <property type="match status" value="1"/>
</dbReference>
<dbReference type="PANTHER" id="PTHR42776">
    <property type="entry name" value="SERINE PEPTIDASE S9 FAMILY MEMBER"/>
    <property type="match status" value="1"/>
</dbReference>
<dbReference type="InterPro" id="IPR001375">
    <property type="entry name" value="Peptidase_S9_cat"/>
</dbReference>
<reference evidence="3 4" key="1">
    <citation type="submission" date="2019-10" db="EMBL/GenBank/DDBJ databases">
        <title>Whole genome shotgun sequence of Acrocarpospora macrocephala NBRC 16266.</title>
        <authorList>
            <person name="Ichikawa N."/>
            <person name="Kimura A."/>
            <person name="Kitahashi Y."/>
            <person name="Komaki H."/>
            <person name="Oguchi A."/>
        </authorList>
    </citation>
    <scope>NUCLEOTIDE SEQUENCE [LARGE SCALE GENOMIC DNA]</scope>
    <source>
        <strain evidence="3 4">NBRC 16266</strain>
    </source>
</reference>
<gene>
    <name evidence="3" type="ORF">Amac_056570</name>
</gene>
<dbReference type="GO" id="GO:0006508">
    <property type="term" value="P:proteolysis"/>
    <property type="evidence" value="ECO:0007669"/>
    <property type="project" value="InterPro"/>
</dbReference>
<dbReference type="RefSeq" id="WP_218041317.1">
    <property type="nucleotide sequence ID" value="NZ_BAAAHL010000030.1"/>
</dbReference>
<dbReference type="Gene3D" id="2.130.10.10">
    <property type="entry name" value="YVTN repeat-like/Quinoprotein amine dehydrogenase"/>
    <property type="match status" value="1"/>
</dbReference>
<dbReference type="EMBL" id="BLAE01000034">
    <property type="protein sequence ID" value="GES12060.1"/>
    <property type="molecule type" value="Genomic_DNA"/>
</dbReference>
<sequence length="609" mass="66002">MSSEAWRDRFRTSIVEDIRPCPGALNLEMVYAAGLSDAEVSIWNPATGENLRLPDLPPHVANPLPAADGSSVLVLHDEDGGEVGHLWSYPVDGKPVDLTPELPPYTLRGIDVARNGSAIVISTVTDEGFTLYHLADGAAHRLFRSRNEAWNSRISADGALASIDTTDHNPGIRRFAVTVLDTSDGAVIASVSDGPLAPVRGVRFSPVSGDPRLLVSTERTGFARPAVWNPRTGERVDVDAPELSGELVPLDWSDDGARLLLVHVDRGIHRVYEYDIQAEKLLRVPHPDGAYFFPEVACAVTNQWASHYGPGGQIRLLRQRADLPFDVLALDRGESEPRSILAPEAVVAGIPLRSVSVTSKDGTALQLWVAAPHGASGPVPLVLNVHGGPNLAEVGGYDPVAQAWLAEGFAYASLNYRGSVTFGRTFREGFWGAVGDRELEDVEAAWQWLVGAGVADPAAVFITGASYGGYLTLLSLGRLPDLFAGGFAFIALADWKLAYDDMHPALQAAWRSFLGGRPETAEERFRLSSPMTYVENVRAPVLIYQGRYDTRTPARQAEEYARRLRAAGGDVLLRFFEGGHGPIGNEGVVGKFELELELARKALREEPWS</sequence>
<proteinExistence type="predicted"/>
<name>A0A5M3WTQ4_9ACTN</name>
<dbReference type="AlphaFoldDB" id="A0A5M3WTQ4"/>
<dbReference type="Pfam" id="PF00326">
    <property type="entry name" value="Peptidase_S9"/>
    <property type="match status" value="1"/>
</dbReference>
<dbReference type="GO" id="GO:0004252">
    <property type="term" value="F:serine-type endopeptidase activity"/>
    <property type="evidence" value="ECO:0007669"/>
    <property type="project" value="InterPro"/>
</dbReference>
<accession>A0A5M3WTQ4</accession>
<dbReference type="SUPFAM" id="SSF53474">
    <property type="entry name" value="alpha/beta-Hydrolases"/>
    <property type="match status" value="1"/>
</dbReference>
<keyword evidence="1 3" id="KW-0378">Hydrolase</keyword>
<dbReference type="PROSITE" id="PS00708">
    <property type="entry name" value="PRO_ENDOPEP_SER"/>
    <property type="match status" value="1"/>
</dbReference>
<keyword evidence="4" id="KW-1185">Reference proteome</keyword>
<dbReference type="Proteomes" id="UP000331127">
    <property type="component" value="Unassembled WGS sequence"/>
</dbReference>
<feature type="domain" description="Peptidase S9 prolyl oligopeptidase catalytic" evidence="2">
    <location>
        <begin position="402"/>
        <end position="581"/>
    </location>
</feature>
<protein>
    <submittedName>
        <fullName evidence="3">Peptide hydrolase</fullName>
    </submittedName>
</protein>
<evidence type="ECO:0000313" key="4">
    <source>
        <dbReference type="Proteomes" id="UP000331127"/>
    </source>
</evidence>
<evidence type="ECO:0000313" key="3">
    <source>
        <dbReference type="EMBL" id="GES12060.1"/>
    </source>
</evidence>
<dbReference type="InterPro" id="IPR029058">
    <property type="entry name" value="AB_hydrolase_fold"/>
</dbReference>
<dbReference type="Gene3D" id="3.40.50.1820">
    <property type="entry name" value="alpha/beta hydrolase"/>
    <property type="match status" value="1"/>
</dbReference>
<dbReference type="InterPro" id="IPR002471">
    <property type="entry name" value="Pept_S9_AS"/>
</dbReference>